<evidence type="ECO:0000256" key="5">
    <source>
        <dbReference type="ARBA" id="ARBA00022771"/>
    </source>
</evidence>
<keyword evidence="6 9" id="KW-0418">Kinase</keyword>
<dbReference type="Gene3D" id="3.30.810.10">
    <property type="entry name" value="2-Layer Sandwich"/>
    <property type="match status" value="1"/>
</dbReference>
<proteinExistence type="predicted"/>
<feature type="region of interest" description="Disordered" evidence="10">
    <location>
        <begin position="551"/>
        <end position="625"/>
    </location>
</feature>
<dbReference type="GO" id="GO:0005524">
    <property type="term" value="F:ATP binding"/>
    <property type="evidence" value="ECO:0007669"/>
    <property type="project" value="UniProtKB-UniRule"/>
</dbReference>
<name>A0A2S5BA77_9BASI</name>
<dbReference type="EC" id="2.7.1.150" evidence="1"/>
<feature type="compositionally biased region" description="Basic and acidic residues" evidence="10">
    <location>
        <begin position="412"/>
        <end position="428"/>
    </location>
</feature>
<feature type="compositionally biased region" description="Low complexity" evidence="10">
    <location>
        <begin position="151"/>
        <end position="165"/>
    </location>
</feature>
<feature type="region of interest" description="Disordered" evidence="10">
    <location>
        <begin position="971"/>
        <end position="1000"/>
    </location>
</feature>
<feature type="compositionally biased region" description="Low complexity" evidence="10">
    <location>
        <begin position="498"/>
        <end position="509"/>
    </location>
</feature>
<dbReference type="GO" id="GO:0000285">
    <property type="term" value="F:1-phosphatidylinositol-3-phosphate 5-kinase activity"/>
    <property type="evidence" value="ECO:0007669"/>
    <property type="project" value="UniProtKB-EC"/>
</dbReference>
<dbReference type="STRING" id="741276.A0A2S5BA77"/>
<feature type="region of interest" description="Disordered" evidence="10">
    <location>
        <begin position="412"/>
        <end position="537"/>
    </location>
</feature>
<feature type="domain" description="PIPK" evidence="11">
    <location>
        <begin position="2059"/>
        <end position="2394"/>
    </location>
</feature>
<feature type="compositionally biased region" description="Gly residues" evidence="10">
    <location>
        <begin position="123"/>
        <end position="139"/>
    </location>
</feature>
<keyword evidence="8 9" id="KW-0067">ATP-binding</keyword>
<dbReference type="InterPro" id="IPR027409">
    <property type="entry name" value="GroEL-like_apical_dom_sf"/>
</dbReference>
<dbReference type="GO" id="GO:0046854">
    <property type="term" value="P:phosphatidylinositol phosphate biosynthetic process"/>
    <property type="evidence" value="ECO:0007669"/>
    <property type="project" value="TreeGrafter"/>
</dbReference>
<dbReference type="EMBL" id="PJQD01000035">
    <property type="protein sequence ID" value="POY73680.1"/>
    <property type="molecule type" value="Genomic_DNA"/>
</dbReference>
<feature type="compositionally biased region" description="Low complexity" evidence="10">
    <location>
        <begin position="15"/>
        <end position="33"/>
    </location>
</feature>
<evidence type="ECO:0000313" key="13">
    <source>
        <dbReference type="Proteomes" id="UP000237144"/>
    </source>
</evidence>
<dbReference type="Proteomes" id="UP000237144">
    <property type="component" value="Unassembled WGS sequence"/>
</dbReference>
<keyword evidence="13" id="KW-1185">Reference proteome</keyword>
<feature type="compositionally biased region" description="Basic and acidic residues" evidence="10">
    <location>
        <begin position="1655"/>
        <end position="1667"/>
    </location>
</feature>
<dbReference type="PANTHER" id="PTHR45748">
    <property type="entry name" value="1-PHOSPHATIDYLINOSITOL 3-PHOSPHATE 5-KINASE-RELATED"/>
    <property type="match status" value="1"/>
</dbReference>
<evidence type="ECO:0000256" key="10">
    <source>
        <dbReference type="SAM" id="MobiDB-lite"/>
    </source>
</evidence>
<gene>
    <name evidence="12" type="ORF">BMF94_3215</name>
</gene>
<feature type="compositionally biased region" description="Polar residues" evidence="10">
    <location>
        <begin position="202"/>
        <end position="211"/>
    </location>
</feature>
<dbReference type="SUPFAM" id="SSF57903">
    <property type="entry name" value="FYVE/PHD zinc finger"/>
    <property type="match status" value="1"/>
</dbReference>
<feature type="compositionally biased region" description="Basic and acidic residues" evidence="10">
    <location>
        <begin position="1047"/>
        <end position="1056"/>
    </location>
</feature>
<dbReference type="InterPro" id="IPR011011">
    <property type="entry name" value="Znf_FYVE_PHD"/>
</dbReference>
<dbReference type="Pfam" id="PF00118">
    <property type="entry name" value="Cpn60_TCP1"/>
    <property type="match status" value="1"/>
</dbReference>
<feature type="compositionally biased region" description="Polar residues" evidence="10">
    <location>
        <begin position="1789"/>
        <end position="1801"/>
    </location>
</feature>
<dbReference type="InterPro" id="IPR000306">
    <property type="entry name" value="Znf_FYVE"/>
</dbReference>
<dbReference type="InterPro" id="IPR002423">
    <property type="entry name" value="Cpn60/GroEL/TCP-1"/>
</dbReference>
<dbReference type="FunFam" id="3.50.7.10:FF:000007">
    <property type="entry name" value="1-phosphatidylinositol 3-phosphate 5-kinase isoform X1"/>
    <property type="match status" value="1"/>
</dbReference>
<accession>A0A2S5BA77</accession>
<feature type="compositionally biased region" description="Basic and acidic residues" evidence="10">
    <location>
        <begin position="1828"/>
        <end position="1845"/>
    </location>
</feature>
<feature type="region of interest" description="Disordered" evidence="10">
    <location>
        <begin position="1"/>
        <end position="170"/>
    </location>
</feature>
<protein>
    <recommendedName>
        <fullName evidence="1">1-phosphatidylinositol-3-phosphate 5-kinase</fullName>
        <ecNumber evidence="1">2.7.1.150</ecNumber>
    </recommendedName>
</protein>
<feature type="compositionally biased region" description="Low complexity" evidence="10">
    <location>
        <begin position="447"/>
        <end position="457"/>
    </location>
</feature>
<feature type="compositionally biased region" description="Basic and acidic residues" evidence="10">
    <location>
        <begin position="1862"/>
        <end position="1874"/>
    </location>
</feature>
<dbReference type="Pfam" id="PF01504">
    <property type="entry name" value="PIP5K"/>
    <property type="match status" value="1"/>
</dbReference>
<feature type="region of interest" description="Disordered" evidence="10">
    <location>
        <begin position="1047"/>
        <end position="1103"/>
    </location>
</feature>
<dbReference type="InterPro" id="IPR027483">
    <property type="entry name" value="PInositol-4-P-4/5-kinase_C_sf"/>
</dbReference>
<evidence type="ECO:0000313" key="12">
    <source>
        <dbReference type="EMBL" id="POY73680.1"/>
    </source>
</evidence>
<dbReference type="GO" id="GO:0008270">
    <property type="term" value="F:zinc ion binding"/>
    <property type="evidence" value="ECO:0007669"/>
    <property type="project" value="UniProtKB-KW"/>
</dbReference>
<feature type="region of interest" description="Disordered" evidence="10">
    <location>
        <begin position="202"/>
        <end position="242"/>
    </location>
</feature>
<evidence type="ECO:0000259" key="11">
    <source>
        <dbReference type="PROSITE" id="PS51455"/>
    </source>
</evidence>
<evidence type="ECO:0000256" key="7">
    <source>
        <dbReference type="ARBA" id="ARBA00022833"/>
    </source>
</evidence>
<dbReference type="Gene3D" id="3.30.800.10">
    <property type="entry name" value="Phosphatidylinositol Phosphate Kinase II Beta"/>
    <property type="match status" value="1"/>
</dbReference>
<evidence type="ECO:0000256" key="4">
    <source>
        <dbReference type="ARBA" id="ARBA00022741"/>
    </source>
</evidence>
<dbReference type="InterPro" id="IPR013083">
    <property type="entry name" value="Znf_RING/FYVE/PHD"/>
</dbReference>
<sequence>MSASYESLPVPPPSSRSSSSASPTPTGTASAFSLTGLKRFFGGAGPSSRPNHHTQRERERRRDTIPEEDDYRPSVASQHLANVVAGLTGAGNSGEDSGRSLSFPSRSLRARSGSRTQQSAKGPGSGGSGVGGGELGRGSTGSRAGSEERTASSSRSRSRTRASSSDHVILPDGTRFVRPIRLSGASPSVRLTLQNAETATGLSSLAGQSGSYAGRGSSEFKFPPSNHQDDASPTFSEDFPHAQAGRPRRLSFTGLANFSGLAGRASRAADDDAVSVRSVGTGGGHAGTSAYELMKRIRNEGLSTRYWIKDESAKDCFQCGSTFTTFRRRHHCTCWLPPSEVCSCTHASLQVAFAGRSSAFPGTALLRLRILQAIPLADGSVLFSASTILPRFGNLQRVRVCDGCRPAAEKHESLRLSRTPTLEDDRASVTRYRSPSASHDMPLTPASSRFYRRSGSGRPRHSRLSTSNSLPGICDEDSPTTARSEYAQSPIDEESRAASRQAATSRRASLGGSENGEMELRPDRSPAGGDEPSSDILLSPALSTATAPFRRSLGDEDHDEPIGPSSTDATPHRSEEPSPSESPVLQGLGLYLEGGGDVSTDGGDHVEDHTVPALDRSGEDGEVTQRGVTFLPTQGIRGERRDRLALERSDSRLSGHLIETLPPASFDMSLVDPDIYHLDAFRAAEAAEVPMSAATLAHVRRSIRQALEREEVPVPDAWAPELESLLFDVSERLSMLDEVEVGKFALNDHVRVKRIPGGRPRDSEFVSGVVITKNLMDKTMPRQLSNPRIMLISFPLEYQRHDGQFLSLDKVATQEHEYLRNLILRVHGSFPHIILAERNVSQVALDLLRERGIVVARNVKGSAMDSIAHAFGAEKISSMNGLLDPRLGRCRSFRVQTFVNRQIPGGRKTFLRFEGDSHSSCTVVLRGGSMEVLAKIKKIIQSLVLVVYNAKLEGYLLHDEHLQARPSELDLAQAASPRAEEQQVTATSAAPRDSGAPDLALSFEPYDTAELTGSALVHYPPPYSLQRVAEDAERLRELRELRDAEEAQRILDEERTSLSTTTPTKEEPGDPLAELSSVDLLDAPLGTSPSAHSVPQRPRIEKGLDRPEDLARQALVDEAEASQARHLADWAAYSKKSHETFDLRDHQQLFVLESLVLYRTDGEPSRLCRLPEVRTIDFYRETDTTIGQYLREVNESLTKDEPCPSPSCHEPLHQHIRVLVHDRVVLRIAWHAWDNSVLQGAIGLSSACRRDGCRCTSRLVRASAETARLSLAKFFDLSFHPSTVFQCLDERCRHDGQADHVRFWHYGDVRVSISMDYIDLRDIVPPPRRLRVRPDRQVELRNAEYEQVARRTQAFFDSVQNRISSFKLDYVPPEREEECQEGLDAFSKRCEAERRGIQGLLQSTYEQAHHSNGTDMIDVRRALQERSLSFDSDWATFVKRVVPSELPDFRRASSQLKRIFPEAPASVTPSSRIVSTPLLPAIEVDEPFDGAEPPPPSPLPVDPVDPVPAPAEHAAEVLEAVGGDTTHPDADIVLVSPAVGAPQSDELPFSHPFSLSRSNSARKRRESSSSEAGSDTTVCADGEQTSTLTWTHHPELRHSAAPSAEHAADSARESQRRPPRRRIGPQIAALAKAYDQSASSQDACGSEGRPFVRRSVTDRPADSQERRPHARMVGVPHLSRQPSLAVAAARPTRLPLRKPAANLALARMFDGETSSRASLPSHSSRGRLASPDASRASSRSRGSSRAVSPTSTREAGYPGSKNSRPSIQRASSSRSTIKVRPSKGAGPGSESSDARSTSANKSVRGHALVRTGSGRGIARRSVSGRTIEGLRRRFEAEQSRPDRRNGLRKQARPVITSQPTHRVFDNIRDAIKADSDDDEDMRDDSSSIDESGGADDEFDTENEVSDAEEAGHAISDIHGNELVEAAIPPVLERAPSSSMSHALVQSHHAGADKAGASSTEPESARDPGEVVSVAASPAGTDVSTFPRISEGESSGTERRSLFDTLTSLWNFRNGDFAPLAYPTLPTEHLYVNNPILLRDDEPTSIIAHALCSRKYYSAFETTQLPRVQSGLANGGIGKEQPSQEPDAPSTAHVAEAILRGSSQRSFKLGDVELGDISARCTVFWAEQFEALRQQCGCGVQFVESLARCFRWDAVGGKSKVDFMKTLDDRFIVKQLSRPEMEVFARFAPAYFEYMADALFGTRPTVLAKVFGIYRISLGKQYRNVDFLVMENLFYGRELKQIFDLKGSTRNRRADENNPVLLDENLIDLSLKNPIYIREESKQLIKQAVWHDSRFLSDLSTLGNITLRFSLKLIRMGRSPPDVMDYSLVIGVDAQKAELVVGIVDYIRTYTWDKRLESWVKETAFLGGTYKAGGPTVITPKQYKTRFREAIDGYLLLSPTPWLDLAQMRRDPGETATRVAALTAGDTVAVTDQQSAVSQTPDIIHPAPAPPPSDSASIFEAALGSF</sequence>
<feature type="compositionally biased region" description="Basic and acidic residues" evidence="10">
    <location>
        <begin position="1606"/>
        <end position="1616"/>
    </location>
</feature>
<dbReference type="SMART" id="SM00330">
    <property type="entry name" value="PIPKc"/>
    <property type="match status" value="1"/>
</dbReference>
<feature type="compositionally biased region" description="Polar residues" evidence="10">
    <location>
        <begin position="1760"/>
        <end position="1776"/>
    </location>
</feature>
<feature type="compositionally biased region" description="Low complexity" evidence="10">
    <location>
        <begin position="577"/>
        <end position="591"/>
    </location>
</feature>
<dbReference type="InterPro" id="IPR044769">
    <property type="entry name" value="PIKfyve_PIPKc"/>
</dbReference>
<feature type="region of interest" description="Disordered" evidence="10">
    <location>
        <begin position="1934"/>
        <end position="1997"/>
    </location>
</feature>
<feature type="compositionally biased region" description="Low complexity" evidence="10">
    <location>
        <begin position="1714"/>
        <end position="1748"/>
    </location>
</feature>
<dbReference type="PROSITE" id="PS51455">
    <property type="entry name" value="PIPK"/>
    <property type="match status" value="1"/>
</dbReference>
<evidence type="ECO:0000256" key="1">
    <source>
        <dbReference type="ARBA" id="ARBA00012009"/>
    </source>
</evidence>
<feature type="compositionally biased region" description="Basic and acidic residues" evidence="10">
    <location>
        <begin position="54"/>
        <end position="65"/>
    </location>
</feature>
<dbReference type="SUPFAM" id="SSF52029">
    <property type="entry name" value="GroEL apical domain-like"/>
    <property type="match status" value="1"/>
</dbReference>
<feature type="region of interest" description="Disordered" evidence="10">
    <location>
        <begin position="1712"/>
        <end position="1908"/>
    </location>
</feature>
<dbReference type="InterPro" id="IPR027484">
    <property type="entry name" value="PInositol-4-P-5-kinase_N"/>
</dbReference>
<dbReference type="InterPro" id="IPR002498">
    <property type="entry name" value="PInositol-4-P-4/5-kinase_core"/>
</dbReference>
<feature type="region of interest" description="Disordered" evidence="10">
    <location>
        <begin position="1599"/>
        <end position="1683"/>
    </location>
</feature>
<dbReference type="OrthoDB" id="158357at2759"/>
<feature type="region of interest" description="Disordered" evidence="10">
    <location>
        <begin position="1543"/>
        <end position="1580"/>
    </location>
</feature>
<evidence type="ECO:0000256" key="3">
    <source>
        <dbReference type="ARBA" id="ARBA00022723"/>
    </source>
</evidence>
<dbReference type="Gene3D" id="3.30.40.10">
    <property type="entry name" value="Zinc/RING finger domain, C3HC4 (zinc finger)"/>
    <property type="match status" value="1"/>
</dbReference>
<organism evidence="12 13">
    <name type="scientific">Rhodotorula taiwanensis</name>
    <dbReference type="NCBI Taxonomy" id="741276"/>
    <lineage>
        <taxon>Eukaryota</taxon>
        <taxon>Fungi</taxon>
        <taxon>Dikarya</taxon>
        <taxon>Basidiomycota</taxon>
        <taxon>Pucciniomycotina</taxon>
        <taxon>Microbotryomycetes</taxon>
        <taxon>Sporidiobolales</taxon>
        <taxon>Sporidiobolaceae</taxon>
        <taxon>Rhodotorula</taxon>
    </lineage>
</organism>
<feature type="compositionally biased region" description="Acidic residues" evidence="10">
    <location>
        <begin position="1892"/>
        <end position="1908"/>
    </location>
</feature>
<dbReference type="PANTHER" id="PTHR45748:SF7">
    <property type="entry name" value="1-PHOSPHATIDYLINOSITOL 3-PHOSPHATE 5-KINASE-RELATED"/>
    <property type="match status" value="1"/>
</dbReference>
<evidence type="ECO:0000256" key="2">
    <source>
        <dbReference type="ARBA" id="ARBA00022679"/>
    </source>
</evidence>
<evidence type="ECO:0000256" key="6">
    <source>
        <dbReference type="ARBA" id="ARBA00022777"/>
    </source>
</evidence>
<keyword evidence="4 9" id="KW-0547">Nucleotide-binding</keyword>
<dbReference type="SUPFAM" id="SSF56104">
    <property type="entry name" value="SAICAR synthase-like"/>
    <property type="match status" value="1"/>
</dbReference>
<evidence type="ECO:0000256" key="9">
    <source>
        <dbReference type="PROSITE-ProRule" id="PRU00781"/>
    </source>
</evidence>
<keyword evidence="7" id="KW-0862">Zinc</keyword>
<reference evidence="12 13" key="1">
    <citation type="journal article" date="2018" name="Front. Microbiol.">
        <title>Prospects for Fungal Bioremediation of Acidic Radioactive Waste Sites: Characterization and Genome Sequence of Rhodotorula taiwanensis MD1149.</title>
        <authorList>
            <person name="Tkavc R."/>
            <person name="Matrosova V.Y."/>
            <person name="Grichenko O.E."/>
            <person name="Gostincar C."/>
            <person name="Volpe R.P."/>
            <person name="Klimenkova P."/>
            <person name="Gaidamakova E.K."/>
            <person name="Zhou C.E."/>
            <person name="Stewart B.J."/>
            <person name="Lyman M.G."/>
            <person name="Malfatti S.A."/>
            <person name="Rubinfeld B."/>
            <person name="Courtot M."/>
            <person name="Singh J."/>
            <person name="Dalgard C.L."/>
            <person name="Hamilton T."/>
            <person name="Frey K.G."/>
            <person name="Gunde-Cimerman N."/>
            <person name="Dugan L."/>
            <person name="Daly M.J."/>
        </authorList>
    </citation>
    <scope>NUCLEOTIDE SEQUENCE [LARGE SCALE GENOMIC DNA]</scope>
    <source>
        <strain evidence="12 13">MD1149</strain>
    </source>
</reference>
<dbReference type="CDD" id="cd17300">
    <property type="entry name" value="PIPKc_PIKfyve"/>
    <property type="match status" value="1"/>
</dbReference>
<dbReference type="GO" id="GO:0000329">
    <property type="term" value="C:fungal-type vacuole membrane"/>
    <property type="evidence" value="ECO:0007669"/>
    <property type="project" value="TreeGrafter"/>
</dbReference>
<evidence type="ECO:0000256" key="8">
    <source>
        <dbReference type="ARBA" id="ARBA00022840"/>
    </source>
</evidence>
<keyword evidence="3" id="KW-0479">Metal-binding</keyword>
<dbReference type="Gene3D" id="3.50.7.10">
    <property type="entry name" value="GroEL"/>
    <property type="match status" value="1"/>
</dbReference>
<comment type="caution">
    <text evidence="12">The sequence shown here is derived from an EMBL/GenBank/DDBJ whole genome shotgun (WGS) entry which is preliminary data.</text>
</comment>
<keyword evidence="2 9" id="KW-0808">Transferase</keyword>
<keyword evidence="5" id="KW-0863">Zinc-finger</keyword>
<dbReference type="Pfam" id="PF01363">
    <property type="entry name" value="FYVE"/>
    <property type="match status" value="1"/>
</dbReference>
<dbReference type="GO" id="GO:0010008">
    <property type="term" value="C:endosome membrane"/>
    <property type="evidence" value="ECO:0007669"/>
    <property type="project" value="TreeGrafter"/>
</dbReference>